<feature type="domain" description="PiggyBac transposable element-derived protein" evidence="2">
    <location>
        <begin position="20"/>
        <end position="101"/>
    </location>
</feature>
<dbReference type="OrthoDB" id="75807at2759"/>
<name>A0A4C2A0T1_EUMVA</name>
<feature type="chain" id="PRO_5020023005" evidence="1">
    <location>
        <begin position="25"/>
        <end position="166"/>
    </location>
</feature>
<dbReference type="PANTHER" id="PTHR46599:SF3">
    <property type="entry name" value="PIGGYBAC TRANSPOSABLE ELEMENT-DERIVED PROTEIN 4"/>
    <property type="match status" value="1"/>
</dbReference>
<dbReference type="Proteomes" id="UP000299102">
    <property type="component" value="Unassembled WGS sequence"/>
</dbReference>
<evidence type="ECO:0000313" key="3">
    <source>
        <dbReference type="EMBL" id="GBP92497.1"/>
    </source>
</evidence>
<reference evidence="3 4" key="1">
    <citation type="journal article" date="2019" name="Commun. Biol.">
        <title>The bagworm genome reveals a unique fibroin gene that provides high tensile strength.</title>
        <authorList>
            <person name="Kono N."/>
            <person name="Nakamura H."/>
            <person name="Ohtoshi R."/>
            <person name="Tomita M."/>
            <person name="Numata K."/>
            <person name="Arakawa K."/>
        </authorList>
    </citation>
    <scope>NUCLEOTIDE SEQUENCE [LARGE SCALE GENOMIC DNA]</scope>
</reference>
<accession>A0A4C2A0T1</accession>
<dbReference type="InterPro" id="IPR029526">
    <property type="entry name" value="PGBD"/>
</dbReference>
<keyword evidence="1" id="KW-0732">Signal</keyword>
<organism evidence="3 4">
    <name type="scientific">Eumeta variegata</name>
    <name type="common">Bagworm moth</name>
    <name type="synonym">Eumeta japonica</name>
    <dbReference type="NCBI Taxonomy" id="151549"/>
    <lineage>
        <taxon>Eukaryota</taxon>
        <taxon>Metazoa</taxon>
        <taxon>Ecdysozoa</taxon>
        <taxon>Arthropoda</taxon>
        <taxon>Hexapoda</taxon>
        <taxon>Insecta</taxon>
        <taxon>Pterygota</taxon>
        <taxon>Neoptera</taxon>
        <taxon>Endopterygota</taxon>
        <taxon>Lepidoptera</taxon>
        <taxon>Glossata</taxon>
        <taxon>Ditrysia</taxon>
        <taxon>Tineoidea</taxon>
        <taxon>Psychidae</taxon>
        <taxon>Oiketicinae</taxon>
        <taxon>Eumeta</taxon>
    </lineage>
</organism>
<dbReference type="Pfam" id="PF13843">
    <property type="entry name" value="DDE_Tnp_1_7"/>
    <property type="match status" value="1"/>
</dbReference>
<keyword evidence="4" id="KW-1185">Reference proteome</keyword>
<comment type="caution">
    <text evidence="3">The sequence shown here is derived from an EMBL/GenBank/DDBJ whole genome shotgun (WGS) entry which is preliminary data.</text>
</comment>
<dbReference type="AlphaFoldDB" id="A0A4C2A0T1"/>
<sequence>MTPYNFPIWQMFVLVELLLKKAAGVGIKTYELCESETGYLWRFEVHTQNLPTDDRVEAELSGGVATMVLRLLQGLEYRGHSVWMDNFYNSPTLARILKAKAFPDPRQHLRLHHRRRGHRLTSSYHGNNFFGNGDHTTSSLLHDYNLHMGGLGRKNRMLADYPMEEE</sequence>
<protein>
    <submittedName>
        <fullName evidence="3">PiggyBac transposable element-derived protein 4</fullName>
    </submittedName>
</protein>
<dbReference type="EMBL" id="BGZK01002278">
    <property type="protein sequence ID" value="GBP92497.1"/>
    <property type="molecule type" value="Genomic_DNA"/>
</dbReference>
<gene>
    <name evidence="3" type="primary">PGBD4</name>
    <name evidence="3" type="ORF">EVAR_67552_1</name>
</gene>
<evidence type="ECO:0000259" key="2">
    <source>
        <dbReference type="Pfam" id="PF13843"/>
    </source>
</evidence>
<dbReference type="PANTHER" id="PTHR46599">
    <property type="entry name" value="PIGGYBAC TRANSPOSABLE ELEMENT-DERIVED PROTEIN 4"/>
    <property type="match status" value="1"/>
</dbReference>
<feature type="signal peptide" evidence="1">
    <location>
        <begin position="1"/>
        <end position="24"/>
    </location>
</feature>
<proteinExistence type="predicted"/>
<evidence type="ECO:0000313" key="4">
    <source>
        <dbReference type="Proteomes" id="UP000299102"/>
    </source>
</evidence>
<evidence type="ECO:0000256" key="1">
    <source>
        <dbReference type="SAM" id="SignalP"/>
    </source>
</evidence>